<keyword evidence="3" id="KW-1003">Cell membrane</keyword>
<dbReference type="Proteomes" id="UP000234881">
    <property type="component" value="Unassembled WGS sequence"/>
</dbReference>
<evidence type="ECO:0000256" key="3">
    <source>
        <dbReference type="ARBA" id="ARBA00022475"/>
    </source>
</evidence>
<proteinExistence type="inferred from homology"/>
<protein>
    <recommendedName>
        <fullName evidence="9">TRAP transporter small permease protein</fullName>
    </recommendedName>
</protein>
<comment type="function">
    <text evidence="9">Part of the tripartite ATP-independent periplasmic (TRAP) transport system.</text>
</comment>
<feature type="domain" description="Tripartite ATP-independent periplasmic transporters DctQ component" evidence="10">
    <location>
        <begin position="26"/>
        <end position="155"/>
    </location>
</feature>
<dbReference type="GO" id="GO:0015740">
    <property type="term" value="P:C4-dicarboxylate transport"/>
    <property type="evidence" value="ECO:0007669"/>
    <property type="project" value="TreeGrafter"/>
</dbReference>
<evidence type="ECO:0000256" key="6">
    <source>
        <dbReference type="ARBA" id="ARBA00022989"/>
    </source>
</evidence>
<comment type="subunit">
    <text evidence="9">The complex comprises the extracytoplasmic solute receptor protein and the two transmembrane proteins.</text>
</comment>
<evidence type="ECO:0000259" key="10">
    <source>
        <dbReference type="Pfam" id="PF04290"/>
    </source>
</evidence>
<name>A0A2N5XPY5_9HYPH</name>
<sequence length="170" mass="19100">MISWIDRLLARFESFAMAFCMALAISLTFLQVVLRYAFNAPLYWTEEVVLYSIVAMSFIGISFGFSRASHISVDILKAFMPKRYERTLRIISLILGAVFGLTVLWLGWRLTAVTFSRGQLSPALRIPMAYVYAVIPIAGGAATFRYLLSLLLAFKQSDDTPHANETPSLM</sequence>
<keyword evidence="5 9" id="KW-0812">Transmembrane</keyword>
<dbReference type="EMBL" id="PKUQ01000025">
    <property type="protein sequence ID" value="PLW76589.1"/>
    <property type="molecule type" value="Genomic_DNA"/>
</dbReference>
<keyword evidence="2 9" id="KW-0813">Transport</keyword>
<keyword evidence="7 9" id="KW-0472">Membrane</keyword>
<dbReference type="OrthoDB" id="7843639at2"/>
<evidence type="ECO:0000256" key="4">
    <source>
        <dbReference type="ARBA" id="ARBA00022519"/>
    </source>
</evidence>
<evidence type="ECO:0000256" key="5">
    <source>
        <dbReference type="ARBA" id="ARBA00022692"/>
    </source>
</evidence>
<dbReference type="InterPro" id="IPR055348">
    <property type="entry name" value="DctQ"/>
</dbReference>
<keyword evidence="4 9" id="KW-0997">Cell inner membrane</keyword>
<feature type="transmembrane region" description="Helical" evidence="9">
    <location>
        <begin position="87"/>
        <end position="108"/>
    </location>
</feature>
<gene>
    <name evidence="11" type="ORF">C0081_13860</name>
</gene>
<dbReference type="GO" id="GO:0005886">
    <property type="term" value="C:plasma membrane"/>
    <property type="evidence" value="ECO:0007669"/>
    <property type="project" value="UniProtKB-SubCell"/>
</dbReference>
<keyword evidence="6 9" id="KW-1133">Transmembrane helix</keyword>
<dbReference type="PANTHER" id="PTHR35011">
    <property type="entry name" value="2,3-DIKETO-L-GULONATE TRAP TRANSPORTER SMALL PERMEASE PROTEIN YIAM"/>
    <property type="match status" value="1"/>
</dbReference>
<evidence type="ECO:0000256" key="9">
    <source>
        <dbReference type="RuleBase" id="RU369079"/>
    </source>
</evidence>
<reference evidence="11 12" key="1">
    <citation type="submission" date="2018-01" db="EMBL/GenBank/DDBJ databases">
        <title>The draft genome sequence of Cohaesibacter sp. H1304.</title>
        <authorList>
            <person name="Wang N.-N."/>
            <person name="Du Z.-J."/>
        </authorList>
    </citation>
    <scope>NUCLEOTIDE SEQUENCE [LARGE SCALE GENOMIC DNA]</scope>
    <source>
        <strain evidence="11 12">H1304</strain>
    </source>
</reference>
<evidence type="ECO:0000256" key="7">
    <source>
        <dbReference type="ARBA" id="ARBA00023136"/>
    </source>
</evidence>
<comment type="subcellular location">
    <subcellularLocation>
        <location evidence="1 9">Cell inner membrane</location>
        <topology evidence="1 9">Multi-pass membrane protein</topology>
    </subcellularLocation>
</comment>
<accession>A0A2N5XPY5</accession>
<dbReference type="PANTHER" id="PTHR35011:SF2">
    <property type="entry name" value="2,3-DIKETO-L-GULONATE TRAP TRANSPORTER SMALL PERMEASE PROTEIN YIAM"/>
    <property type="match status" value="1"/>
</dbReference>
<evidence type="ECO:0000256" key="1">
    <source>
        <dbReference type="ARBA" id="ARBA00004429"/>
    </source>
</evidence>
<evidence type="ECO:0000256" key="8">
    <source>
        <dbReference type="ARBA" id="ARBA00038436"/>
    </source>
</evidence>
<evidence type="ECO:0000256" key="2">
    <source>
        <dbReference type="ARBA" id="ARBA00022448"/>
    </source>
</evidence>
<comment type="similarity">
    <text evidence="8 9">Belongs to the TRAP transporter small permease family.</text>
</comment>
<dbReference type="AlphaFoldDB" id="A0A2N5XPY5"/>
<feature type="transmembrane region" description="Helical" evidence="9">
    <location>
        <begin position="12"/>
        <end position="36"/>
    </location>
</feature>
<dbReference type="GO" id="GO:0022857">
    <property type="term" value="F:transmembrane transporter activity"/>
    <property type="evidence" value="ECO:0007669"/>
    <property type="project" value="UniProtKB-UniRule"/>
</dbReference>
<dbReference type="RefSeq" id="WP_101534441.1">
    <property type="nucleotide sequence ID" value="NZ_PKUQ01000025.1"/>
</dbReference>
<organism evidence="11 12">
    <name type="scientific">Cohaesibacter celericrescens</name>
    <dbReference type="NCBI Taxonomy" id="2067669"/>
    <lineage>
        <taxon>Bacteria</taxon>
        <taxon>Pseudomonadati</taxon>
        <taxon>Pseudomonadota</taxon>
        <taxon>Alphaproteobacteria</taxon>
        <taxon>Hyphomicrobiales</taxon>
        <taxon>Cohaesibacteraceae</taxon>
    </lineage>
</organism>
<evidence type="ECO:0000313" key="12">
    <source>
        <dbReference type="Proteomes" id="UP000234881"/>
    </source>
</evidence>
<dbReference type="InterPro" id="IPR007387">
    <property type="entry name" value="TRAP_DctQ"/>
</dbReference>
<feature type="transmembrane region" description="Helical" evidence="9">
    <location>
        <begin position="48"/>
        <end position="66"/>
    </location>
</feature>
<keyword evidence="12" id="KW-1185">Reference proteome</keyword>
<feature type="transmembrane region" description="Helical" evidence="9">
    <location>
        <begin position="128"/>
        <end position="148"/>
    </location>
</feature>
<dbReference type="Pfam" id="PF04290">
    <property type="entry name" value="DctQ"/>
    <property type="match status" value="1"/>
</dbReference>
<evidence type="ECO:0000313" key="11">
    <source>
        <dbReference type="EMBL" id="PLW76589.1"/>
    </source>
</evidence>
<comment type="caution">
    <text evidence="11">The sequence shown here is derived from an EMBL/GenBank/DDBJ whole genome shotgun (WGS) entry which is preliminary data.</text>
</comment>